<evidence type="ECO:0000313" key="1">
    <source>
        <dbReference type="EMBL" id="KAF9509351.1"/>
    </source>
</evidence>
<comment type="caution">
    <text evidence="1">The sequence shown here is derived from an EMBL/GenBank/DDBJ whole genome shotgun (WGS) entry which is preliminary data.</text>
</comment>
<keyword evidence="2" id="KW-1185">Reference proteome</keyword>
<accession>A0A9P6AP73</accession>
<protein>
    <recommendedName>
        <fullName evidence="3">Aminoglycoside phosphotransferase domain-containing protein</fullName>
    </recommendedName>
</protein>
<evidence type="ECO:0008006" key="3">
    <source>
        <dbReference type="Google" id="ProtNLM"/>
    </source>
</evidence>
<dbReference type="EMBL" id="MU129037">
    <property type="protein sequence ID" value="KAF9509351.1"/>
    <property type="molecule type" value="Genomic_DNA"/>
</dbReference>
<proteinExistence type="predicted"/>
<sequence>MVHSEPIAAYLPRAMGVIPVSTDDNVDNDDIAPFPDDMLDHYSDSEIRTFVEKAPHLIMMRVERTRKLSKNLLAKFVDDRTVQDLRFSMLGRRGSESPLFIELLTSIMMAYILPHRTSSRLHWISELVAFKLPSHTTQSLKPCPDLCLEPSRERVFAHLDLVACDIVIDAPNHWIIDWGFAGYYPKYMECMRTEAPSTLSPYASWSA</sequence>
<name>A0A9P6AP73_9AGAM</name>
<dbReference type="Proteomes" id="UP000886523">
    <property type="component" value="Unassembled WGS sequence"/>
</dbReference>
<evidence type="ECO:0000313" key="2">
    <source>
        <dbReference type="Proteomes" id="UP000886523"/>
    </source>
</evidence>
<organism evidence="1 2">
    <name type="scientific">Hydnum rufescens UP504</name>
    <dbReference type="NCBI Taxonomy" id="1448309"/>
    <lineage>
        <taxon>Eukaryota</taxon>
        <taxon>Fungi</taxon>
        <taxon>Dikarya</taxon>
        <taxon>Basidiomycota</taxon>
        <taxon>Agaricomycotina</taxon>
        <taxon>Agaricomycetes</taxon>
        <taxon>Cantharellales</taxon>
        <taxon>Hydnaceae</taxon>
        <taxon>Hydnum</taxon>
    </lineage>
</organism>
<dbReference type="AlphaFoldDB" id="A0A9P6AP73"/>
<reference evidence="1" key="1">
    <citation type="journal article" date="2020" name="Nat. Commun.">
        <title>Large-scale genome sequencing of mycorrhizal fungi provides insights into the early evolution of symbiotic traits.</title>
        <authorList>
            <person name="Miyauchi S."/>
            <person name="Kiss E."/>
            <person name="Kuo A."/>
            <person name="Drula E."/>
            <person name="Kohler A."/>
            <person name="Sanchez-Garcia M."/>
            <person name="Morin E."/>
            <person name="Andreopoulos B."/>
            <person name="Barry K.W."/>
            <person name="Bonito G."/>
            <person name="Buee M."/>
            <person name="Carver A."/>
            <person name="Chen C."/>
            <person name="Cichocki N."/>
            <person name="Clum A."/>
            <person name="Culley D."/>
            <person name="Crous P.W."/>
            <person name="Fauchery L."/>
            <person name="Girlanda M."/>
            <person name="Hayes R.D."/>
            <person name="Keri Z."/>
            <person name="LaButti K."/>
            <person name="Lipzen A."/>
            <person name="Lombard V."/>
            <person name="Magnuson J."/>
            <person name="Maillard F."/>
            <person name="Murat C."/>
            <person name="Nolan M."/>
            <person name="Ohm R.A."/>
            <person name="Pangilinan J."/>
            <person name="Pereira M.F."/>
            <person name="Perotto S."/>
            <person name="Peter M."/>
            <person name="Pfister S."/>
            <person name="Riley R."/>
            <person name="Sitrit Y."/>
            <person name="Stielow J.B."/>
            <person name="Szollosi G."/>
            <person name="Zifcakova L."/>
            <person name="Stursova M."/>
            <person name="Spatafora J.W."/>
            <person name="Tedersoo L."/>
            <person name="Vaario L.M."/>
            <person name="Yamada A."/>
            <person name="Yan M."/>
            <person name="Wang P."/>
            <person name="Xu J."/>
            <person name="Bruns T."/>
            <person name="Baldrian P."/>
            <person name="Vilgalys R."/>
            <person name="Dunand C."/>
            <person name="Henrissat B."/>
            <person name="Grigoriev I.V."/>
            <person name="Hibbett D."/>
            <person name="Nagy L.G."/>
            <person name="Martin F.M."/>
        </authorList>
    </citation>
    <scope>NUCLEOTIDE SEQUENCE</scope>
    <source>
        <strain evidence="1">UP504</strain>
    </source>
</reference>
<gene>
    <name evidence="1" type="ORF">BS47DRAFT_1396969</name>
</gene>
<dbReference type="OrthoDB" id="4177236at2759"/>